<name>A0ACC0BYR1_CATRO</name>
<protein>
    <submittedName>
        <fullName evidence="1">Uncharacterized protein</fullName>
    </submittedName>
</protein>
<evidence type="ECO:0000313" key="2">
    <source>
        <dbReference type="Proteomes" id="UP001060085"/>
    </source>
</evidence>
<dbReference type="EMBL" id="CM044702">
    <property type="protein sequence ID" value="KAI5677754.1"/>
    <property type="molecule type" value="Genomic_DNA"/>
</dbReference>
<proteinExistence type="predicted"/>
<gene>
    <name evidence="1" type="ORF">M9H77_08704</name>
</gene>
<sequence>MLLVQASAEIKVTKQVWVSISEGIYKDNVMIRIFYQEKKAKSIMKTKRCEDKQIFKPPQRVTKVETLKPSIIEEFSKVDELPQATIEVEETIVLHVKEEISNVEHCDLMRDKNIEKEKIEIKEKKRVENKKRLVERSCIF</sequence>
<comment type="caution">
    <text evidence="1">The sequence shown here is derived from an EMBL/GenBank/DDBJ whole genome shotgun (WGS) entry which is preliminary data.</text>
</comment>
<organism evidence="1 2">
    <name type="scientific">Catharanthus roseus</name>
    <name type="common">Madagascar periwinkle</name>
    <name type="synonym">Vinca rosea</name>
    <dbReference type="NCBI Taxonomy" id="4058"/>
    <lineage>
        <taxon>Eukaryota</taxon>
        <taxon>Viridiplantae</taxon>
        <taxon>Streptophyta</taxon>
        <taxon>Embryophyta</taxon>
        <taxon>Tracheophyta</taxon>
        <taxon>Spermatophyta</taxon>
        <taxon>Magnoliopsida</taxon>
        <taxon>eudicotyledons</taxon>
        <taxon>Gunneridae</taxon>
        <taxon>Pentapetalae</taxon>
        <taxon>asterids</taxon>
        <taxon>lamiids</taxon>
        <taxon>Gentianales</taxon>
        <taxon>Apocynaceae</taxon>
        <taxon>Rauvolfioideae</taxon>
        <taxon>Vinceae</taxon>
        <taxon>Catharanthinae</taxon>
        <taxon>Catharanthus</taxon>
    </lineage>
</organism>
<keyword evidence="2" id="KW-1185">Reference proteome</keyword>
<reference evidence="2" key="1">
    <citation type="journal article" date="2023" name="Nat. Plants">
        <title>Single-cell RNA sequencing provides a high-resolution roadmap for understanding the multicellular compartmentation of specialized metabolism.</title>
        <authorList>
            <person name="Sun S."/>
            <person name="Shen X."/>
            <person name="Li Y."/>
            <person name="Li Y."/>
            <person name="Wang S."/>
            <person name="Li R."/>
            <person name="Zhang H."/>
            <person name="Shen G."/>
            <person name="Guo B."/>
            <person name="Wei J."/>
            <person name="Xu J."/>
            <person name="St-Pierre B."/>
            <person name="Chen S."/>
            <person name="Sun C."/>
        </authorList>
    </citation>
    <scope>NUCLEOTIDE SEQUENCE [LARGE SCALE GENOMIC DNA]</scope>
</reference>
<evidence type="ECO:0000313" key="1">
    <source>
        <dbReference type="EMBL" id="KAI5677754.1"/>
    </source>
</evidence>
<dbReference type="Proteomes" id="UP001060085">
    <property type="component" value="Linkage Group LG02"/>
</dbReference>
<accession>A0ACC0BYR1</accession>